<dbReference type="RefSeq" id="WP_376983004.1">
    <property type="nucleotide sequence ID" value="NZ_JBHLSV010000034.1"/>
</dbReference>
<dbReference type="EMBL" id="JBHLSV010000034">
    <property type="protein sequence ID" value="MFC0675963.1"/>
    <property type="molecule type" value="Genomic_DNA"/>
</dbReference>
<dbReference type="Proteomes" id="UP001589793">
    <property type="component" value="Unassembled WGS sequence"/>
</dbReference>
<keyword evidence="2" id="KW-0472">Membrane</keyword>
<evidence type="ECO:0000256" key="1">
    <source>
        <dbReference type="SAM" id="MobiDB-lite"/>
    </source>
</evidence>
<accession>A0ABV6RG18</accession>
<name>A0ABV6RG18_9MICO</name>
<evidence type="ECO:0000313" key="3">
    <source>
        <dbReference type="EMBL" id="MFC0675963.1"/>
    </source>
</evidence>
<protein>
    <submittedName>
        <fullName evidence="3">Uncharacterized protein</fullName>
    </submittedName>
</protein>
<evidence type="ECO:0000313" key="4">
    <source>
        <dbReference type="Proteomes" id="UP001589793"/>
    </source>
</evidence>
<gene>
    <name evidence="3" type="ORF">ACFFF6_18595</name>
</gene>
<keyword evidence="2" id="KW-0812">Transmembrane</keyword>
<comment type="caution">
    <text evidence="3">The sequence shown here is derived from an EMBL/GenBank/DDBJ whole genome shotgun (WGS) entry which is preliminary data.</text>
</comment>
<reference evidence="3 4" key="1">
    <citation type="submission" date="2024-09" db="EMBL/GenBank/DDBJ databases">
        <authorList>
            <person name="Sun Q."/>
            <person name="Mori K."/>
        </authorList>
    </citation>
    <scope>NUCLEOTIDE SEQUENCE [LARGE SCALE GENOMIC DNA]</scope>
    <source>
        <strain evidence="3 4">CICC 10874</strain>
    </source>
</reference>
<feature type="region of interest" description="Disordered" evidence="1">
    <location>
        <begin position="49"/>
        <end position="92"/>
    </location>
</feature>
<proteinExistence type="predicted"/>
<feature type="transmembrane region" description="Helical" evidence="2">
    <location>
        <begin position="16"/>
        <end position="41"/>
    </location>
</feature>
<organism evidence="3 4">
    <name type="scientific">Brachybacterium hainanense</name>
    <dbReference type="NCBI Taxonomy" id="1541174"/>
    <lineage>
        <taxon>Bacteria</taxon>
        <taxon>Bacillati</taxon>
        <taxon>Actinomycetota</taxon>
        <taxon>Actinomycetes</taxon>
        <taxon>Micrococcales</taxon>
        <taxon>Dermabacteraceae</taxon>
        <taxon>Brachybacterium</taxon>
    </lineage>
</organism>
<keyword evidence="4" id="KW-1185">Reference proteome</keyword>
<feature type="compositionally biased region" description="Low complexity" evidence="1">
    <location>
        <begin position="54"/>
        <end position="70"/>
    </location>
</feature>
<evidence type="ECO:0000256" key="2">
    <source>
        <dbReference type="SAM" id="Phobius"/>
    </source>
</evidence>
<keyword evidence="2" id="KW-1133">Transmembrane helix</keyword>
<sequence>MYTAPQPPPGSGRGRALLYGGITFALVFLLIIGAVVGYLVVRSVTAGDPGGTAGTATSSSAVGTASASTTPVPTEEEQYCWPSGKQRTTRNPPGKLAGGGLQFDPPEIFSERTNANSGLYFTDDEAVAMGAVIPGTWWSSVTVGAVHWQDGYEYPGTEKAADRITDCLLTAPVWGDMGSKTEANRKSEAVEIDGVEGHKVSLDYEFGKSDLAYPDGTKITASHLIVIVVETENGPSFFAAEYPVGNAEHEAAVTEALTSLEVTGG</sequence>